<keyword evidence="4" id="KW-1185">Reference proteome</keyword>
<evidence type="ECO:0000256" key="2">
    <source>
        <dbReference type="SAM" id="SignalP"/>
    </source>
</evidence>
<feature type="region of interest" description="Disordered" evidence="1">
    <location>
        <begin position="60"/>
        <end position="109"/>
    </location>
</feature>
<accession>A0A9X1IQI3</accession>
<evidence type="ECO:0000256" key="1">
    <source>
        <dbReference type="SAM" id="MobiDB-lite"/>
    </source>
</evidence>
<dbReference type="RefSeq" id="WP_214622403.1">
    <property type="nucleotide sequence ID" value="NZ_JAHGAW010000004.1"/>
</dbReference>
<organism evidence="3 4">
    <name type="scientific">Sphingobium nicotianae</name>
    <dbReference type="NCBI Taxonomy" id="2782607"/>
    <lineage>
        <taxon>Bacteria</taxon>
        <taxon>Pseudomonadati</taxon>
        <taxon>Pseudomonadota</taxon>
        <taxon>Alphaproteobacteria</taxon>
        <taxon>Sphingomonadales</taxon>
        <taxon>Sphingomonadaceae</taxon>
        <taxon>Sphingobium</taxon>
    </lineage>
</organism>
<feature type="signal peptide" evidence="2">
    <location>
        <begin position="1"/>
        <end position="24"/>
    </location>
</feature>
<proteinExistence type="predicted"/>
<dbReference type="EMBL" id="JAHGAW010000004">
    <property type="protein sequence ID" value="MBT2186646.1"/>
    <property type="molecule type" value="Genomic_DNA"/>
</dbReference>
<feature type="compositionally biased region" description="Polar residues" evidence="1">
    <location>
        <begin position="60"/>
        <end position="71"/>
    </location>
</feature>
<keyword evidence="2" id="KW-0732">Signal</keyword>
<evidence type="ECO:0000313" key="3">
    <source>
        <dbReference type="EMBL" id="MBT2186646.1"/>
    </source>
</evidence>
<sequence length="180" mass="18577">MLTGRFILGAAAAGVAMAGTPLFAQGSLPDQLAVCARIGKKDARLECYDSIARAASQGTYTSSFGSSSIRTPQGAPPPPPPGAPAVGAGFGAEQIARPPAGRDESEGQNEISAAVASARDNGVGMWQIALADGAIWRMTERVGNFRPPAPQETVTIRKGALGSYLMQVGKQAAVRVERVR</sequence>
<dbReference type="AlphaFoldDB" id="A0A9X1IQI3"/>
<dbReference type="Proteomes" id="UP001138757">
    <property type="component" value="Unassembled WGS sequence"/>
</dbReference>
<feature type="chain" id="PRO_5040893266" evidence="2">
    <location>
        <begin position="25"/>
        <end position="180"/>
    </location>
</feature>
<protein>
    <submittedName>
        <fullName evidence="3">Uncharacterized protein</fullName>
    </submittedName>
</protein>
<reference evidence="3" key="1">
    <citation type="submission" date="2021-05" db="EMBL/GenBank/DDBJ databases">
        <title>Genome of Sphingobium sp. strain.</title>
        <authorList>
            <person name="Fan R."/>
        </authorList>
    </citation>
    <scope>NUCLEOTIDE SEQUENCE</scope>
    <source>
        <strain evidence="3">H33</strain>
    </source>
</reference>
<feature type="compositionally biased region" description="Pro residues" evidence="1">
    <location>
        <begin position="74"/>
        <end position="83"/>
    </location>
</feature>
<name>A0A9X1IQI3_9SPHN</name>
<comment type="caution">
    <text evidence="3">The sequence shown here is derived from an EMBL/GenBank/DDBJ whole genome shotgun (WGS) entry which is preliminary data.</text>
</comment>
<evidence type="ECO:0000313" key="4">
    <source>
        <dbReference type="Proteomes" id="UP001138757"/>
    </source>
</evidence>
<gene>
    <name evidence="3" type="ORF">KK488_06755</name>
</gene>